<keyword evidence="2" id="KW-1185">Reference proteome</keyword>
<accession>A0A915CMQ7</accession>
<reference evidence="3" key="1">
    <citation type="submission" date="2022-11" db="UniProtKB">
        <authorList>
            <consortium name="WormBaseParasite"/>
        </authorList>
    </citation>
    <scope>IDENTIFICATION</scope>
</reference>
<dbReference type="WBParaSite" id="jg10732">
    <property type="protein sequence ID" value="jg10732"/>
    <property type="gene ID" value="jg10732"/>
</dbReference>
<dbReference type="Proteomes" id="UP000887574">
    <property type="component" value="Unplaced"/>
</dbReference>
<dbReference type="InterPro" id="IPR041086">
    <property type="entry name" value="YBD"/>
</dbReference>
<evidence type="ECO:0000259" key="1">
    <source>
        <dbReference type="Pfam" id="PF17725"/>
    </source>
</evidence>
<feature type="domain" description="YAP binding" evidence="1">
    <location>
        <begin position="15"/>
        <end position="52"/>
    </location>
</feature>
<sequence>MFHVLDYKTGRDPVQYPPILQELFKAGPSDAFFLVKCWANVSFDVTDEQKASLQWTASTTPLSTVTSLSHQTELKKLNEPSLMTACLTTSLSCSGTEKSSGETLMHYHLYIKSAEKTDSTIDDIIAGYSAIVR</sequence>
<name>A0A915CMQ7_9BILA</name>
<proteinExistence type="predicted"/>
<dbReference type="AlphaFoldDB" id="A0A915CMQ7"/>
<evidence type="ECO:0000313" key="2">
    <source>
        <dbReference type="Proteomes" id="UP000887574"/>
    </source>
</evidence>
<evidence type="ECO:0000313" key="3">
    <source>
        <dbReference type="WBParaSite" id="jg10732"/>
    </source>
</evidence>
<dbReference type="Gene3D" id="2.70.50.80">
    <property type="match status" value="1"/>
</dbReference>
<protein>
    <submittedName>
        <fullName evidence="3">YAP binding domain-containing protein</fullName>
    </submittedName>
</protein>
<organism evidence="2 3">
    <name type="scientific">Ditylenchus dipsaci</name>
    <dbReference type="NCBI Taxonomy" id="166011"/>
    <lineage>
        <taxon>Eukaryota</taxon>
        <taxon>Metazoa</taxon>
        <taxon>Ecdysozoa</taxon>
        <taxon>Nematoda</taxon>
        <taxon>Chromadorea</taxon>
        <taxon>Rhabditida</taxon>
        <taxon>Tylenchina</taxon>
        <taxon>Tylenchomorpha</taxon>
        <taxon>Sphaerularioidea</taxon>
        <taxon>Anguinidae</taxon>
        <taxon>Anguininae</taxon>
        <taxon>Ditylenchus</taxon>
    </lineage>
</organism>
<dbReference type="Pfam" id="PF17725">
    <property type="entry name" value="YBD"/>
    <property type="match status" value="1"/>
</dbReference>